<feature type="domain" description="DUF6546" evidence="2">
    <location>
        <begin position="398"/>
        <end position="496"/>
    </location>
</feature>
<evidence type="ECO:0000313" key="3">
    <source>
        <dbReference type="EMBL" id="OQD83217.1"/>
    </source>
</evidence>
<name>A0A1V6Q2F3_9EURO</name>
<protein>
    <recommendedName>
        <fullName evidence="2">DUF6546 domain-containing protein</fullName>
    </recommendedName>
</protein>
<evidence type="ECO:0000313" key="4">
    <source>
        <dbReference type="Proteomes" id="UP000191672"/>
    </source>
</evidence>
<feature type="signal peptide" evidence="1">
    <location>
        <begin position="1"/>
        <end position="16"/>
    </location>
</feature>
<keyword evidence="4" id="KW-1185">Reference proteome</keyword>
<accession>A0A1V6Q2F3</accession>
<dbReference type="Proteomes" id="UP000191672">
    <property type="component" value="Unassembled WGS sequence"/>
</dbReference>
<keyword evidence="1" id="KW-0732">Signal</keyword>
<dbReference type="EMBL" id="MDYN01000017">
    <property type="protein sequence ID" value="OQD83217.1"/>
    <property type="molecule type" value="Genomic_DNA"/>
</dbReference>
<dbReference type="Pfam" id="PF20183">
    <property type="entry name" value="DUF6546"/>
    <property type="match status" value="1"/>
</dbReference>
<dbReference type="InterPro" id="IPR046676">
    <property type="entry name" value="DUF6546"/>
</dbReference>
<dbReference type="AlphaFoldDB" id="A0A1V6Q2F3"/>
<feature type="chain" id="PRO_5012596320" description="DUF6546 domain-containing protein" evidence="1">
    <location>
        <begin position="17"/>
        <end position="511"/>
    </location>
</feature>
<dbReference type="STRING" id="416450.A0A1V6Q2F3"/>
<evidence type="ECO:0000259" key="2">
    <source>
        <dbReference type="Pfam" id="PF20183"/>
    </source>
</evidence>
<organism evidence="3 4">
    <name type="scientific">Penicillium antarcticum</name>
    <dbReference type="NCBI Taxonomy" id="416450"/>
    <lineage>
        <taxon>Eukaryota</taxon>
        <taxon>Fungi</taxon>
        <taxon>Dikarya</taxon>
        <taxon>Ascomycota</taxon>
        <taxon>Pezizomycotina</taxon>
        <taxon>Eurotiomycetes</taxon>
        <taxon>Eurotiomycetidae</taxon>
        <taxon>Eurotiales</taxon>
        <taxon>Aspergillaceae</taxon>
        <taxon>Penicillium</taxon>
    </lineage>
</organism>
<sequence length="511" mass="58356">MESLSMEVLLMVLCYALQPQGNDLRAPIAPYATVNRRWQAVIEECTFGSIRIYTATRLKEFQRLFGKLPKNSHRKFCIQKIDLLVELEPYDKKANAHYETDEENQRNNKIFRTAISSLFEVLASWPDNVELELIIEAQSPSDDLACKDPEVFLQRIQAARSRGGDVLGDRYNRRYLKFFEESGHTPSIHAVTTLQIKGTSGRRLIEPASCALIASKLPRLFHLDLNLVDECKRDEGLRKQLRDDFAIALRRVPPNIQGLCLKFAYNPPRDHNYPPPILAEGETDLLSTHLREVSRNLSYLNIESTVIGPELFWPLNSQDKSSGLPSWPHLTSFVVGYAPVTPFGQWLFERPSESLEDDVEANEGANGVDEREWQPGFPWTAPEDRKINNFRTNTIMRFANNLYMSAGQAALQMPKLESMTLATAGSHNPRQVFKYTVANGVAKLTWSHVDFIGLFLLKYQVGWAGLRRVIEWFQPDEQVLELWKKVAFQHTGGELQIYFVDSKNTELGNLL</sequence>
<evidence type="ECO:0000256" key="1">
    <source>
        <dbReference type="SAM" id="SignalP"/>
    </source>
</evidence>
<reference evidence="4" key="1">
    <citation type="journal article" date="2017" name="Nat. Microbiol.">
        <title>Global analysis of biosynthetic gene clusters reveals vast potential of secondary metabolite production in Penicillium species.</title>
        <authorList>
            <person name="Nielsen J.C."/>
            <person name="Grijseels S."/>
            <person name="Prigent S."/>
            <person name="Ji B."/>
            <person name="Dainat J."/>
            <person name="Nielsen K.F."/>
            <person name="Frisvad J.C."/>
            <person name="Workman M."/>
            <person name="Nielsen J."/>
        </authorList>
    </citation>
    <scope>NUCLEOTIDE SEQUENCE [LARGE SCALE GENOMIC DNA]</scope>
    <source>
        <strain evidence="4">IBT 31811</strain>
    </source>
</reference>
<proteinExistence type="predicted"/>
<comment type="caution">
    <text evidence="3">The sequence shown here is derived from an EMBL/GenBank/DDBJ whole genome shotgun (WGS) entry which is preliminary data.</text>
</comment>
<gene>
    <name evidence="3" type="ORF">PENANT_c017G06314</name>
</gene>